<keyword evidence="1" id="KW-0472">Membrane</keyword>
<dbReference type="eggNOG" id="COG3180">
    <property type="taxonomic scope" value="Bacteria"/>
</dbReference>
<dbReference type="PANTHER" id="PTHR38457">
    <property type="entry name" value="REGULATOR ABRB-RELATED"/>
    <property type="match status" value="1"/>
</dbReference>
<dbReference type="Proteomes" id="UP000005744">
    <property type="component" value="Unassembled WGS sequence"/>
</dbReference>
<gene>
    <name evidence="2" type="ORF">BegalDRAFT_0460</name>
</gene>
<evidence type="ECO:0000313" key="3">
    <source>
        <dbReference type="Proteomes" id="UP000005744"/>
    </source>
</evidence>
<feature type="transmembrane region" description="Helical" evidence="1">
    <location>
        <begin position="290"/>
        <end position="312"/>
    </location>
</feature>
<keyword evidence="1" id="KW-0812">Transmembrane</keyword>
<feature type="transmembrane region" description="Helical" evidence="1">
    <location>
        <begin position="182"/>
        <end position="202"/>
    </location>
</feature>
<sequence>MIIQLARFLLTLALGLLGGWVFYYFAIPAPWLLGALTFTLLLSMAGLPLLMFHRINSMTLAVIGVMLGSSFSLQLLQQAEQWLLSLSSIFFYLITVTFFAMYYCQRVAKLDFLSSWFASVPGGLSEVILLSDQLQADVRAVALFHSLRVIVILLSLPILLWFAHSHFTPPSVSSSLTFNLSVYDAFLLFACGGLGALLAIRFHAPIAMLFYPFMLSALLHICLFTTAKPPSGLIIITQLIIGSSIGCRFAGFPWLKALRLFKLGVGMVSILMGVTLVFAGGLHIATGIPFTSLMLAFAPGGGAELMLIALWLQLDPAFVAVHQLLRLTLVMLIIPLVITLWKRKQVNAINSSPKASHLT</sequence>
<feature type="transmembrane region" description="Helical" evidence="1">
    <location>
        <begin position="7"/>
        <end position="25"/>
    </location>
</feature>
<dbReference type="GO" id="GO:0016020">
    <property type="term" value="C:membrane"/>
    <property type="evidence" value="ECO:0007669"/>
    <property type="project" value="InterPro"/>
</dbReference>
<dbReference type="InterPro" id="IPR007820">
    <property type="entry name" value="AbrB_fam"/>
</dbReference>
<keyword evidence="3" id="KW-1185">Reference proteome</keyword>
<keyword evidence="1" id="KW-1133">Transmembrane helix</keyword>
<protein>
    <submittedName>
        <fullName evidence="2">Membrane protein AbrB duplication</fullName>
    </submittedName>
</protein>
<feature type="transmembrane region" description="Helical" evidence="1">
    <location>
        <begin position="140"/>
        <end position="162"/>
    </location>
</feature>
<dbReference type="RefSeq" id="WP_002683260.1">
    <property type="nucleotide sequence ID" value="NZ_JH600070.1"/>
</dbReference>
<dbReference type="Pfam" id="PF05145">
    <property type="entry name" value="AbrB"/>
    <property type="match status" value="1"/>
</dbReference>
<feature type="transmembrane region" description="Helical" evidence="1">
    <location>
        <begin position="58"/>
        <end position="76"/>
    </location>
</feature>
<feature type="transmembrane region" description="Helical" evidence="1">
    <location>
        <begin position="324"/>
        <end position="341"/>
    </location>
</feature>
<feature type="transmembrane region" description="Helical" evidence="1">
    <location>
        <begin position="31"/>
        <end position="51"/>
    </location>
</feature>
<dbReference type="PIRSF" id="PIRSF038991">
    <property type="entry name" value="Protein_AbrB"/>
    <property type="match status" value="1"/>
</dbReference>
<dbReference type="InterPro" id="IPR017516">
    <property type="entry name" value="AbrB_dup"/>
</dbReference>
<evidence type="ECO:0000313" key="2">
    <source>
        <dbReference type="EMBL" id="EIJ41379.1"/>
    </source>
</evidence>
<dbReference type="EMBL" id="JH600070">
    <property type="protein sequence ID" value="EIJ41379.1"/>
    <property type="molecule type" value="Genomic_DNA"/>
</dbReference>
<accession>I3CCN6</accession>
<dbReference type="STRING" id="395493.BegalDRAFT_0460"/>
<proteinExistence type="predicted"/>
<dbReference type="HOGENOM" id="CLU_050210_2_1_6"/>
<dbReference type="NCBIfam" id="TIGR03082">
    <property type="entry name" value="Gneg_AbrB_dup"/>
    <property type="match status" value="1"/>
</dbReference>
<dbReference type="GO" id="GO:0010468">
    <property type="term" value="P:regulation of gene expression"/>
    <property type="evidence" value="ECO:0007669"/>
    <property type="project" value="InterPro"/>
</dbReference>
<dbReference type="PANTHER" id="PTHR38457:SF1">
    <property type="entry name" value="REGULATOR ABRB-RELATED"/>
    <property type="match status" value="1"/>
</dbReference>
<reference evidence="2 3" key="1">
    <citation type="submission" date="2011-11" db="EMBL/GenBank/DDBJ databases">
        <title>Improved High-Quality Draft sequence of Beggiatoa alba B18lD.</title>
        <authorList>
            <consortium name="US DOE Joint Genome Institute"/>
            <person name="Lucas S."/>
            <person name="Han J."/>
            <person name="Lapidus A."/>
            <person name="Cheng J.-F."/>
            <person name="Goodwin L."/>
            <person name="Pitluck S."/>
            <person name="Peters L."/>
            <person name="Mikhailova N."/>
            <person name="Held B."/>
            <person name="Detter J.C."/>
            <person name="Han C."/>
            <person name="Tapia R."/>
            <person name="Land M."/>
            <person name="Hauser L."/>
            <person name="Kyrpides N."/>
            <person name="Ivanova N."/>
            <person name="Pagani I."/>
            <person name="Samuel K."/>
            <person name="Teske A."/>
            <person name="Mueller J."/>
            <person name="Woyke T."/>
        </authorList>
    </citation>
    <scope>NUCLEOTIDE SEQUENCE [LARGE SCALE GENOMIC DNA]</scope>
    <source>
        <strain evidence="2 3">B18LD</strain>
    </source>
</reference>
<evidence type="ECO:0000256" key="1">
    <source>
        <dbReference type="SAM" id="Phobius"/>
    </source>
</evidence>
<organism evidence="2 3">
    <name type="scientific">Beggiatoa alba B18LD</name>
    <dbReference type="NCBI Taxonomy" id="395493"/>
    <lineage>
        <taxon>Bacteria</taxon>
        <taxon>Pseudomonadati</taxon>
        <taxon>Pseudomonadota</taxon>
        <taxon>Gammaproteobacteria</taxon>
        <taxon>Thiotrichales</taxon>
        <taxon>Thiotrichaceae</taxon>
        <taxon>Beggiatoa</taxon>
    </lineage>
</organism>
<dbReference type="AlphaFoldDB" id="I3CCN6"/>
<feature type="transmembrane region" description="Helical" evidence="1">
    <location>
        <begin position="209"/>
        <end position="227"/>
    </location>
</feature>
<dbReference type="OrthoDB" id="7157734at2"/>
<feature type="transmembrane region" description="Helical" evidence="1">
    <location>
        <begin position="82"/>
        <end position="104"/>
    </location>
</feature>
<name>I3CCN6_9GAMM</name>
<feature type="transmembrane region" description="Helical" evidence="1">
    <location>
        <begin position="233"/>
        <end position="251"/>
    </location>
</feature>
<feature type="transmembrane region" description="Helical" evidence="1">
    <location>
        <begin position="263"/>
        <end position="284"/>
    </location>
</feature>